<comment type="caution">
    <text evidence="1">The sequence shown here is derived from an EMBL/GenBank/DDBJ whole genome shotgun (WGS) entry which is preliminary data.</text>
</comment>
<accession>A0A9P6TF27</accession>
<dbReference type="EMBL" id="MU167229">
    <property type="protein sequence ID" value="KAG0149305.1"/>
    <property type="molecule type" value="Genomic_DNA"/>
</dbReference>
<proteinExistence type="predicted"/>
<name>A0A9P6TF27_9BASI</name>
<sequence>MECKAEANWNDDDPEWEIVKDTALAPILKLCKYYFELEPVASPHHGKMRLAPANSASKLVKDALASSSPS</sequence>
<evidence type="ECO:0000313" key="2">
    <source>
        <dbReference type="Proteomes" id="UP000886653"/>
    </source>
</evidence>
<dbReference type="AlphaFoldDB" id="A0A9P6TF27"/>
<protein>
    <submittedName>
        <fullName evidence="1">Uncharacterized protein</fullName>
    </submittedName>
</protein>
<dbReference type="Proteomes" id="UP000886653">
    <property type="component" value="Unassembled WGS sequence"/>
</dbReference>
<gene>
    <name evidence="1" type="ORF">CROQUDRAFT_89391</name>
</gene>
<evidence type="ECO:0000313" key="1">
    <source>
        <dbReference type="EMBL" id="KAG0149305.1"/>
    </source>
</evidence>
<organism evidence="1 2">
    <name type="scientific">Cronartium quercuum f. sp. fusiforme G11</name>
    <dbReference type="NCBI Taxonomy" id="708437"/>
    <lineage>
        <taxon>Eukaryota</taxon>
        <taxon>Fungi</taxon>
        <taxon>Dikarya</taxon>
        <taxon>Basidiomycota</taxon>
        <taxon>Pucciniomycotina</taxon>
        <taxon>Pucciniomycetes</taxon>
        <taxon>Pucciniales</taxon>
        <taxon>Coleosporiaceae</taxon>
        <taxon>Cronartium</taxon>
    </lineage>
</organism>
<reference evidence="1" key="1">
    <citation type="submission" date="2013-11" db="EMBL/GenBank/DDBJ databases">
        <title>Genome sequence of the fusiform rust pathogen reveals effectors for host alternation and coevolution with pine.</title>
        <authorList>
            <consortium name="DOE Joint Genome Institute"/>
            <person name="Smith K."/>
            <person name="Pendleton A."/>
            <person name="Kubisiak T."/>
            <person name="Anderson C."/>
            <person name="Salamov A."/>
            <person name="Aerts A."/>
            <person name="Riley R."/>
            <person name="Clum A."/>
            <person name="Lindquist E."/>
            <person name="Ence D."/>
            <person name="Campbell M."/>
            <person name="Kronenberg Z."/>
            <person name="Feau N."/>
            <person name="Dhillon B."/>
            <person name="Hamelin R."/>
            <person name="Burleigh J."/>
            <person name="Smith J."/>
            <person name="Yandell M."/>
            <person name="Nelson C."/>
            <person name="Grigoriev I."/>
            <person name="Davis J."/>
        </authorList>
    </citation>
    <scope>NUCLEOTIDE SEQUENCE</scope>
    <source>
        <strain evidence="1">G11</strain>
    </source>
</reference>
<keyword evidence="2" id="KW-1185">Reference proteome</keyword>